<protein>
    <submittedName>
        <fullName evidence="2">DUF4114 domain-containing protein</fullName>
    </submittedName>
</protein>
<accession>A0A552EF83</accession>
<evidence type="ECO:0000313" key="2">
    <source>
        <dbReference type="EMBL" id="TRU32991.1"/>
    </source>
</evidence>
<dbReference type="SUPFAM" id="SSF101898">
    <property type="entry name" value="NHL repeat"/>
    <property type="match status" value="1"/>
</dbReference>
<dbReference type="Pfam" id="PF13448">
    <property type="entry name" value="DUF4114"/>
    <property type="match status" value="1"/>
</dbReference>
<comment type="caution">
    <text evidence="2">The sequence shown here is derived from an EMBL/GenBank/DDBJ whole genome shotgun (WGS) entry which is preliminary data.</text>
</comment>
<dbReference type="InterPro" id="IPR015943">
    <property type="entry name" value="WD40/YVTN_repeat-like_dom_sf"/>
</dbReference>
<sequence length="554" mass="58697">MTGLNFLLRDSLLVASVNNFAIVDYQPDKAGTDGYSDLGFRKVYTPGLSTINRYNVDGSFDGIFISAGLGDANITVASGLTLGPDGLVYINDQGANSVKKYDVSGNFQGYFLNGTTPDTPEEVVIGQDGTNDYSLYVSSLTGDGVKRYDFETGTLLDHIAFIPGTSTPLSAALMEFDRDGNLYIGGVFSTNQVIKYNPDTKLAETFIASDIAQLIPSGIAFDKVGNLYNGTFSGPTFGLPPTTIAQYSPTGQRLDVNFVDNSSNELDISSRVRLFDLNDDGATEFYVSNFGGSSIMKYLGPNTNTPGASEGAYISDSISGGSLSNPGGLISIPGEAGTKINFTPIQSDGNLGSLTYKIGNTSTVSLDQQVPNLTNALFDNLIGFYRLANAQGAVIDINDANGNGSIEDLLNPGDIGYASSALGQYKTDVLLRLGAEGDTNKNTSAAQFGDVLINGGEYYAPFVIANGGNLLEPGDTLAEGIAKFLDINSQNTAATVDNFWTHEVAYFSFGVANPDGVEHLRSYGNNVFGFEDLPGNLGVSDFDFNDAVFQIIFA</sequence>
<feature type="domain" description="DUF4114" evidence="1">
    <location>
        <begin position="481"/>
        <end position="552"/>
    </location>
</feature>
<dbReference type="InterPro" id="IPR025193">
    <property type="entry name" value="DUF4114"/>
</dbReference>
<name>A0A552EF83_MICAE</name>
<dbReference type="AlphaFoldDB" id="A0A552EF83"/>
<reference evidence="2 3" key="1">
    <citation type="submission" date="2019-01" db="EMBL/GenBank/DDBJ databases">
        <title>Coherence of Microcystis species and biogeography revealed through population genomics.</title>
        <authorList>
            <person name="Perez-Carrascal O.M."/>
            <person name="Terrat Y."/>
            <person name="Giani A."/>
            <person name="Fortin N."/>
            <person name="Tromas N."/>
            <person name="Shapiro B.J."/>
        </authorList>
    </citation>
    <scope>NUCLEOTIDE SEQUENCE [LARGE SCALE GENOMIC DNA]</scope>
    <source>
        <strain evidence="2">Ma_MB_S_20031200_S102</strain>
    </source>
</reference>
<gene>
    <name evidence="2" type="ORF">EWV92_17835</name>
</gene>
<evidence type="ECO:0000259" key="1">
    <source>
        <dbReference type="Pfam" id="PF13448"/>
    </source>
</evidence>
<dbReference type="Proteomes" id="UP000317708">
    <property type="component" value="Unassembled WGS sequence"/>
</dbReference>
<dbReference type="EMBL" id="SFBI01000157">
    <property type="protein sequence ID" value="TRU32991.1"/>
    <property type="molecule type" value="Genomic_DNA"/>
</dbReference>
<organism evidence="2 3">
    <name type="scientific">Microcystis aeruginosa Ma_MB_S_20031200_S102</name>
    <dbReference type="NCBI Taxonomy" id="2486254"/>
    <lineage>
        <taxon>Bacteria</taxon>
        <taxon>Bacillati</taxon>
        <taxon>Cyanobacteriota</taxon>
        <taxon>Cyanophyceae</taxon>
        <taxon>Oscillatoriophycideae</taxon>
        <taxon>Chroococcales</taxon>
        <taxon>Microcystaceae</taxon>
        <taxon>Microcystis</taxon>
    </lineage>
</organism>
<proteinExistence type="predicted"/>
<evidence type="ECO:0000313" key="3">
    <source>
        <dbReference type="Proteomes" id="UP000317708"/>
    </source>
</evidence>
<dbReference type="Gene3D" id="2.130.10.10">
    <property type="entry name" value="YVTN repeat-like/Quinoprotein amine dehydrogenase"/>
    <property type="match status" value="1"/>
</dbReference>